<keyword evidence="6" id="KW-1185">Reference proteome</keyword>
<feature type="transmembrane region" description="Helical" evidence="5">
    <location>
        <begin position="352"/>
        <end position="371"/>
    </location>
</feature>
<feature type="transmembrane region" description="Helical" evidence="5">
    <location>
        <begin position="238"/>
        <end position="257"/>
    </location>
</feature>
<feature type="transmembrane region" description="Helical" evidence="5">
    <location>
        <begin position="90"/>
        <end position="108"/>
    </location>
</feature>
<dbReference type="InterPro" id="IPR036259">
    <property type="entry name" value="MFS_trans_sf"/>
</dbReference>
<dbReference type="Proteomes" id="UP000694867">
    <property type="component" value="Unplaced"/>
</dbReference>
<evidence type="ECO:0000256" key="1">
    <source>
        <dbReference type="ARBA" id="ARBA00004141"/>
    </source>
</evidence>
<dbReference type="GO" id="GO:0008521">
    <property type="term" value="F:acetyl-CoA transmembrane transporter activity"/>
    <property type="evidence" value="ECO:0007669"/>
    <property type="project" value="InterPro"/>
</dbReference>
<dbReference type="RefSeq" id="XP_003744966.1">
    <property type="nucleotide sequence ID" value="XM_003744918.1"/>
</dbReference>
<evidence type="ECO:0000313" key="7">
    <source>
        <dbReference type="RefSeq" id="XP_003744966.1"/>
    </source>
</evidence>
<organism evidence="6 7">
    <name type="scientific">Galendromus occidentalis</name>
    <name type="common">western predatory mite</name>
    <dbReference type="NCBI Taxonomy" id="34638"/>
    <lineage>
        <taxon>Eukaryota</taxon>
        <taxon>Metazoa</taxon>
        <taxon>Ecdysozoa</taxon>
        <taxon>Arthropoda</taxon>
        <taxon>Chelicerata</taxon>
        <taxon>Arachnida</taxon>
        <taxon>Acari</taxon>
        <taxon>Parasitiformes</taxon>
        <taxon>Mesostigmata</taxon>
        <taxon>Gamasina</taxon>
        <taxon>Phytoseioidea</taxon>
        <taxon>Phytoseiidae</taxon>
        <taxon>Typhlodrominae</taxon>
        <taxon>Galendromus</taxon>
    </lineage>
</organism>
<protein>
    <submittedName>
        <fullName evidence="7">Acetyl-coenzyme A transporter 1</fullName>
    </submittedName>
</protein>
<keyword evidence="3 5" id="KW-1133">Transmembrane helix</keyword>
<feature type="transmembrane region" description="Helical" evidence="5">
    <location>
        <begin position="423"/>
        <end position="446"/>
    </location>
</feature>
<evidence type="ECO:0000256" key="5">
    <source>
        <dbReference type="SAM" id="Phobius"/>
    </source>
</evidence>
<dbReference type="GO" id="GO:0016020">
    <property type="term" value="C:membrane"/>
    <property type="evidence" value="ECO:0007669"/>
    <property type="project" value="UniProtKB-SubCell"/>
</dbReference>
<dbReference type="SUPFAM" id="SSF103473">
    <property type="entry name" value="MFS general substrate transporter"/>
    <property type="match status" value="1"/>
</dbReference>
<keyword evidence="2 5" id="KW-0812">Transmembrane</keyword>
<keyword evidence="4 5" id="KW-0472">Membrane</keyword>
<comment type="subcellular location">
    <subcellularLocation>
        <location evidence="1">Membrane</location>
        <topology evidence="1">Multi-pass membrane protein</topology>
    </subcellularLocation>
</comment>
<dbReference type="GO" id="GO:0035348">
    <property type="term" value="P:acetyl-CoA transmembrane transport"/>
    <property type="evidence" value="ECO:0007669"/>
    <property type="project" value="InterPro"/>
</dbReference>
<dbReference type="AlphaFoldDB" id="A0AAJ6VZ69"/>
<dbReference type="InterPro" id="IPR024371">
    <property type="entry name" value="AcetylCoA_trans_1-like"/>
</dbReference>
<evidence type="ECO:0000313" key="6">
    <source>
        <dbReference type="Proteomes" id="UP000694867"/>
    </source>
</evidence>
<dbReference type="InterPro" id="IPR004752">
    <property type="entry name" value="AmpG_permease/AT-1"/>
</dbReference>
<evidence type="ECO:0000256" key="2">
    <source>
        <dbReference type="ARBA" id="ARBA00022692"/>
    </source>
</evidence>
<feature type="transmembrane region" description="Helical" evidence="5">
    <location>
        <begin position="383"/>
        <end position="411"/>
    </location>
</feature>
<feature type="transmembrane region" description="Helical" evidence="5">
    <location>
        <begin position="277"/>
        <end position="301"/>
    </location>
</feature>
<dbReference type="Pfam" id="PF13000">
    <property type="entry name" value="Acatn"/>
    <property type="match status" value="2"/>
</dbReference>
<accession>A0AAJ6VZ69</accession>
<feature type="transmembrane region" description="Helical" evidence="5">
    <location>
        <begin position="128"/>
        <end position="146"/>
    </location>
</feature>
<dbReference type="KEGG" id="goe:100898567"/>
<feature type="transmembrane region" description="Helical" evidence="5">
    <location>
        <begin position="484"/>
        <end position="502"/>
    </location>
</feature>
<dbReference type="GeneID" id="100898567"/>
<gene>
    <name evidence="7" type="primary">LOC100898567</name>
</gene>
<feature type="transmembrane region" description="Helical" evidence="5">
    <location>
        <begin position="321"/>
        <end position="340"/>
    </location>
</feature>
<proteinExistence type="predicted"/>
<feature type="transmembrane region" description="Helical" evidence="5">
    <location>
        <begin position="55"/>
        <end position="78"/>
    </location>
</feature>
<dbReference type="Gene3D" id="1.20.1250.20">
    <property type="entry name" value="MFS general substrate transporter like domains"/>
    <property type="match status" value="1"/>
</dbReference>
<evidence type="ECO:0000256" key="3">
    <source>
        <dbReference type="ARBA" id="ARBA00022989"/>
    </source>
</evidence>
<evidence type="ECO:0000256" key="4">
    <source>
        <dbReference type="ARBA" id="ARBA00023136"/>
    </source>
</evidence>
<reference evidence="7" key="1">
    <citation type="submission" date="2025-08" db="UniProtKB">
        <authorList>
            <consortium name="RefSeq"/>
        </authorList>
    </citation>
    <scope>IDENTIFICATION</scope>
</reference>
<name>A0AAJ6VZ69_9ACAR</name>
<dbReference type="PANTHER" id="PTHR12778:SF9">
    <property type="entry name" value="ACETYL-COENZYME A TRANSPORTER 1"/>
    <property type="match status" value="1"/>
</dbReference>
<sequence length="522" mass="59067">MTTFSNLSKASDMAFLRRPNREMEIEQALMPDEEEEHERTPREGSAGWRSEWRSIALLVFLYVLQGIPLGMGSAFIMFLQNRKISYAQQALFSMVTWPFSMKVLWAPIVDSLHLRSFGRRKSWLVPVQYMIGTFLIVLSTRLDIWFSDEHSAPDVQTLTKVFFALNFLAATQDIAVDGWALTMLSRRNVGHASTCNTVGQTAGYFLGHVVFLALESKDFANTYIYSTPQPTGLVTMSGYLRFWAYVFFIATTLVAIFKREQETQDDEDMDIEESYRFTFRIFFLPPVMLLSAFLMTAKIGFGIADGATALKLIEAGVQKENLALLSIPMVPLQIALPFFISRHVAGDRPLDVFIKAYPLRLVFGLILAAVVQWTHSFLGYFPLYYYVVIVAIYACHQVLVNACFVSLMAFFARISDPSMGGTYMTLLNTLSNFGGNWPMTFSMWLLDFMSTRECSLTGVRCNSESAEKECLKTGGACETVIDGFYIESMIFVIIGFVWLYGFGKQAAQKLQRLSPSDWAVPR</sequence>
<dbReference type="PANTHER" id="PTHR12778">
    <property type="entry name" value="SOLUTE CARRIER FAMILY 33 ACETYL-COA TRANSPORTER -RELATED"/>
    <property type="match status" value="1"/>
</dbReference>